<dbReference type="SUPFAM" id="SSF103025">
    <property type="entry name" value="Folate-binding domain"/>
    <property type="match status" value="1"/>
</dbReference>
<evidence type="ECO:0000313" key="6">
    <source>
        <dbReference type="EMBL" id="ELP67828.1"/>
    </source>
</evidence>
<feature type="domain" description="FAD dependent oxidoreductase" evidence="2">
    <location>
        <begin position="26"/>
        <end position="391"/>
    </location>
</feature>
<evidence type="ECO:0000259" key="3">
    <source>
        <dbReference type="Pfam" id="PF01571"/>
    </source>
</evidence>
<evidence type="ECO:0000259" key="4">
    <source>
        <dbReference type="Pfam" id="PF08669"/>
    </source>
</evidence>
<evidence type="ECO:0000259" key="5">
    <source>
        <dbReference type="Pfam" id="PF16350"/>
    </source>
</evidence>
<dbReference type="AlphaFoldDB" id="L7F8A0"/>
<accession>L7F8A0</accession>
<dbReference type="InterPro" id="IPR029043">
    <property type="entry name" value="GcvT/YgfZ_C"/>
</dbReference>
<comment type="similarity">
    <text evidence="1">Belongs to the GcvT family.</text>
</comment>
<dbReference type="Pfam" id="PF01571">
    <property type="entry name" value="GCV_T"/>
    <property type="match status" value="1"/>
</dbReference>
<dbReference type="Gene3D" id="3.30.9.10">
    <property type="entry name" value="D-Amino Acid Oxidase, subunit A, domain 2"/>
    <property type="match status" value="1"/>
</dbReference>
<dbReference type="InterPro" id="IPR006076">
    <property type="entry name" value="FAD-dep_OxRdtase"/>
</dbReference>
<sequence length="836" mass="91051">MLRRQQLTLRAWTGFSTGGAAMAGPRVVIIGAGVVGAALADEISARGWTEVTVVDQGPLPATGGSSSHAPGLVFQTNSSKTMTELARYTVEKFCSLDVDGQPCFLQVGGLEVATTPERLTELHRRHGWITAWGVESRLLTADECAEQHPLLNPDRVLGGLLVPTDGLAKAVLAVEAQIRRATERGVTFLPRHEVLDVQQTDGRVTGVVTDQGEIPADVVVCCAGIWGPKIARMVGLNLPLTPLAHQLAWTGPVPALAGQTEEAVRPILRHQDADLYYRDRYDAIGIGYYGHRPMPISADDILSFGEADSAGSMPSVLKFTEDDFADAWTETQSLLPATKDAKVEEGINGLFSFTTDNFPLLGESQDVKGFWVAEAVWVTHSAGVGRAMAEWLVDGFCSSFDLHECDLNRFEPHQLAPEYVLARGCQNFVEVYDILHPLQPSGDPRPIRTSPFHTRQRELGAFFLEANGWERPHWYEANAPLVEGRSVPTPGDWAAQYWSPIVGAEAQATRETVAMYDMTALKRLEVTGPGAATFLEGLTTSKVAKSVGSVTYTLLLDHDGGIRSDVTVARLGRDLFQVGANGNLDLDWFTRHLPADGAVQVRDITPGTCCVGLWGPLARKVLQPLTDEDFSNDGLKYFRAKRAYIGSVPVTAMRLSYVGELGWELYTTADQGQKLWDTLWQAAQPLGGIAAGRGAFNSLRLEKGYRSFGTDMTYEHDPYEAGVGFAVKLDKGDFVGKAALERRKTDVRRKLTCLTIEDPRSVVMGKEPVYEGDRAVGYVTSAAYGYTIGKGIAYAWLPAELAVPGTPLHIGYFDQRVAAVVAEEPLFDPTMSRLRG</sequence>
<feature type="domain" description="GCVT N-terminal" evidence="3">
    <location>
        <begin position="452"/>
        <end position="731"/>
    </location>
</feature>
<feature type="domain" description="Aminomethyltransferase C-terminal" evidence="4">
    <location>
        <begin position="749"/>
        <end position="828"/>
    </location>
</feature>
<name>L7F8A0_STRT8</name>
<dbReference type="Gene3D" id="3.50.50.60">
    <property type="entry name" value="FAD/NAD(P)-binding domain"/>
    <property type="match status" value="1"/>
</dbReference>
<organism evidence="6 7">
    <name type="scientific">Streptomyces turgidiscabies (strain Car8)</name>
    <dbReference type="NCBI Taxonomy" id="698760"/>
    <lineage>
        <taxon>Bacteria</taxon>
        <taxon>Bacillati</taxon>
        <taxon>Actinomycetota</taxon>
        <taxon>Actinomycetes</taxon>
        <taxon>Kitasatosporales</taxon>
        <taxon>Streptomycetaceae</taxon>
        <taxon>Streptomyces</taxon>
    </lineage>
</organism>
<dbReference type="SUPFAM" id="SSF51905">
    <property type="entry name" value="FAD/NAD(P)-binding domain"/>
    <property type="match status" value="1"/>
</dbReference>
<gene>
    <name evidence="6" type="ORF">STRTUCAR8_04042</name>
</gene>
<dbReference type="Gene3D" id="3.30.1360.120">
    <property type="entry name" value="Probable tRNA modification gtpase trme, domain 1"/>
    <property type="match status" value="1"/>
</dbReference>
<evidence type="ECO:0000256" key="1">
    <source>
        <dbReference type="ARBA" id="ARBA00008609"/>
    </source>
</evidence>
<keyword evidence="7" id="KW-1185">Reference proteome</keyword>
<dbReference type="SUPFAM" id="SSF54373">
    <property type="entry name" value="FAD-linked reductases, C-terminal domain"/>
    <property type="match status" value="1"/>
</dbReference>
<protein>
    <submittedName>
        <fullName evidence="6">FAD dependent oxidoreductase</fullName>
    </submittedName>
</protein>
<evidence type="ECO:0000259" key="2">
    <source>
        <dbReference type="Pfam" id="PF01266"/>
    </source>
</evidence>
<dbReference type="STRING" id="85558.T45_00712"/>
<evidence type="ECO:0000313" key="7">
    <source>
        <dbReference type="Proteomes" id="UP000010931"/>
    </source>
</evidence>
<dbReference type="Pfam" id="PF16350">
    <property type="entry name" value="FAO_M"/>
    <property type="match status" value="1"/>
</dbReference>
<dbReference type="PANTHER" id="PTHR43757:SF15">
    <property type="entry name" value="PYRUVATE DEHYDROGENASE PHOSPHATASE REGULATORY SUBUNIT, MITOCHONDRIAL-LIKE"/>
    <property type="match status" value="1"/>
</dbReference>
<dbReference type="InterPro" id="IPR027266">
    <property type="entry name" value="TrmE/GcvT-like"/>
</dbReference>
<reference evidence="6 7" key="1">
    <citation type="journal article" date="2011" name="Plasmid">
        <title>Streptomyces turgidiscabies Car8 contains a modular pathogenicity island that shares virulence genes with other actinobacterial plant pathogens.</title>
        <authorList>
            <person name="Huguet-Tapia J.C."/>
            <person name="Badger J.H."/>
            <person name="Loria R."/>
            <person name="Pettis G.S."/>
        </authorList>
    </citation>
    <scope>NUCLEOTIDE SEQUENCE [LARGE SCALE GENOMIC DNA]</scope>
    <source>
        <strain evidence="6 7">Car8</strain>
    </source>
</reference>
<dbReference type="PANTHER" id="PTHR43757">
    <property type="entry name" value="AMINOMETHYLTRANSFERASE"/>
    <property type="match status" value="1"/>
</dbReference>
<dbReference type="InterPro" id="IPR028896">
    <property type="entry name" value="GcvT/YgfZ/DmdA"/>
</dbReference>
<dbReference type="InterPro" id="IPR032503">
    <property type="entry name" value="FAO_M"/>
</dbReference>
<dbReference type="SUPFAM" id="SSF101790">
    <property type="entry name" value="Aminomethyltransferase beta-barrel domain"/>
    <property type="match status" value="1"/>
</dbReference>
<proteinExistence type="inferred from homology"/>
<dbReference type="InterPro" id="IPR013977">
    <property type="entry name" value="GcvT_C"/>
</dbReference>
<dbReference type="Gene3D" id="2.40.30.110">
    <property type="entry name" value="Aminomethyltransferase beta-barrel domains"/>
    <property type="match status" value="1"/>
</dbReference>
<dbReference type="InterPro" id="IPR036188">
    <property type="entry name" value="FAD/NAD-bd_sf"/>
</dbReference>
<dbReference type="Pfam" id="PF01266">
    <property type="entry name" value="DAO"/>
    <property type="match status" value="1"/>
</dbReference>
<dbReference type="EMBL" id="AEJB01000260">
    <property type="protein sequence ID" value="ELP67828.1"/>
    <property type="molecule type" value="Genomic_DNA"/>
</dbReference>
<dbReference type="Gene3D" id="3.30.70.1400">
    <property type="entry name" value="Aminomethyltransferase beta-barrel domains"/>
    <property type="match status" value="1"/>
</dbReference>
<feature type="domain" description="FAD dependent oxidoreductase central" evidence="5">
    <location>
        <begin position="398"/>
        <end position="450"/>
    </location>
</feature>
<dbReference type="Pfam" id="PF08669">
    <property type="entry name" value="GCV_T_C"/>
    <property type="match status" value="1"/>
</dbReference>
<comment type="caution">
    <text evidence="6">The sequence shown here is derived from an EMBL/GenBank/DDBJ whole genome shotgun (WGS) entry which is preliminary data.</text>
</comment>
<dbReference type="Proteomes" id="UP000010931">
    <property type="component" value="Unassembled WGS sequence"/>
</dbReference>
<dbReference type="PATRIC" id="fig|698760.3.peg.3436"/>
<dbReference type="InterPro" id="IPR006222">
    <property type="entry name" value="GCVT_N"/>
</dbReference>